<organism evidence="2 3">
    <name type="scientific">Cyanoderma ruficeps</name>
    <name type="common">rufous-capped babbler</name>
    <dbReference type="NCBI Taxonomy" id="181631"/>
    <lineage>
        <taxon>Eukaryota</taxon>
        <taxon>Metazoa</taxon>
        <taxon>Chordata</taxon>
        <taxon>Craniata</taxon>
        <taxon>Vertebrata</taxon>
        <taxon>Euteleostomi</taxon>
        <taxon>Archelosauria</taxon>
        <taxon>Archosauria</taxon>
        <taxon>Dinosauria</taxon>
        <taxon>Saurischia</taxon>
        <taxon>Theropoda</taxon>
        <taxon>Coelurosauria</taxon>
        <taxon>Aves</taxon>
        <taxon>Neognathae</taxon>
        <taxon>Neoaves</taxon>
        <taxon>Telluraves</taxon>
        <taxon>Australaves</taxon>
        <taxon>Passeriformes</taxon>
        <taxon>Sylvioidea</taxon>
        <taxon>Timaliidae</taxon>
        <taxon>Cyanoderma</taxon>
    </lineage>
</organism>
<reference evidence="2" key="1">
    <citation type="submission" date="2025-08" db="UniProtKB">
        <authorList>
            <consortium name="Ensembl"/>
        </authorList>
    </citation>
    <scope>IDENTIFICATION</scope>
</reference>
<evidence type="ECO:0000313" key="2">
    <source>
        <dbReference type="Ensembl" id="ENSCRFP00000001521.1"/>
    </source>
</evidence>
<feature type="compositionally biased region" description="Basic residues" evidence="1">
    <location>
        <begin position="1"/>
        <end position="10"/>
    </location>
</feature>
<name>A0A8C3NQT3_9PASS</name>
<feature type="region of interest" description="Disordered" evidence="1">
    <location>
        <begin position="1"/>
        <end position="69"/>
    </location>
</feature>
<feature type="compositionally biased region" description="Polar residues" evidence="1">
    <location>
        <begin position="11"/>
        <end position="23"/>
    </location>
</feature>
<keyword evidence="3" id="KW-1185">Reference proteome</keyword>
<protein>
    <submittedName>
        <fullName evidence="2">Uncharacterized protein</fullName>
    </submittedName>
</protein>
<proteinExistence type="predicted"/>
<sequence length="131" mass="13794">GAKSPRHNRTRPSNFSSQLSPLQQVRPHWGWGSGHCHPRGMPACHPRERQDRPGTWDAQRRAGGHGAAPGSVLGCKGIAAAGIPQLPEGGPGGVGAHLSLLPSPRRRPALLPPAAALPGRGWSPADRCRRS</sequence>
<dbReference type="Ensembl" id="ENSCRFT00000001590.1">
    <property type="protein sequence ID" value="ENSCRFP00000001521.1"/>
    <property type="gene ID" value="ENSCRFG00000001290.1"/>
</dbReference>
<feature type="compositionally biased region" description="Basic and acidic residues" evidence="1">
    <location>
        <begin position="45"/>
        <end position="60"/>
    </location>
</feature>
<evidence type="ECO:0000313" key="3">
    <source>
        <dbReference type="Proteomes" id="UP000694396"/>
    </source>
</evidence>
<accession>A0A8C3NQT3</accession>
<feature type="region of interest" description="Disordered" evidence="1">
    <location>
        <begin position="83"/>
        <end position="131"/>
    </location>
</feature>
<dbReference type="AlphaFoldDB" id="A0A8C3NQT3"/>
<reference evidence="2" key="2">
    <citation type="submission" date="2025-09" db="UniProtKB">
        <authorList>
            <consortium name="Ensembl"/>
        </authorList>
    </citation>
    <scope>IDENTIFICATION</scope>
</reference>
<dbReference type="Proteomes" id="UP000694396">
    <property type="component" value="Unplaced"/>
</dbReference>
<evidence type="ECO:0000256" key="1">
    <source>
        <dbReference type="SAM" id="MobiDB-lite"/>
    </source>
</evidence>
<feature type="compositionally biased region" description="Low complexity" evidence="1">
    <location>
        <begin position="112"/>
        <end position="121"/>
    </location>
</feature>